<accession>A0A2K2U556</accession>
<evidence type="ECO:0000256" key="6">
    <source>
        <dbReference type="PROSITE-ProRule" id="PRU01373"/>
    </source>
</evidence>
<dbReference type="InterPro" id="IPR038054">
    <property type="entry name" value="LD_TPept-like_central_sf"/>
</dbReference>
<comment type="pathway">
    <text evidence="1 6">Cell wall biogenesis; peptidoglycan biosynthesis.</text>
</comment>
<keyword evidence="4 6" id="KW-0573">Peptidoglycan synthesis</keyword>
<dbReference type="Proteomes" id="UP000236488">
    <property type="component" value="Unassembled WGS sequence"/>
</dbReference>
<name>A0A2K2U556_9ACTN</name>
<evidence type="ECO:0000313" key="10">
    <source>
        <dbReference type="Proteomes" id="UP000236488"/>
    </source>
</evidence>
<dbReference type="Pfam" id="PF03734">
    <property type="entry name" value="YkuD"/>
    <property type="match status" value="1"/>
</dbReference>
<dbReference type="Gene3D" id="3.10.20.800">
    <property type="match status" value="1"/>
</dbReference>
<keyword evidence="5 6" id="KW-0961">Cell wall biogenesis/degradation</keyword>
<keyword evidence="7" id="KW-1133">Transmembrane helix</keyword>
<evidence type="ECO:0000256" key="2">
    <source>
        <dbReference type="ARBA" id="ARBA00022679"/>
    </source>
</evidence>
<sequence length="483" mass="51543">MSPSTPGLQKAPRRPRRLKVVGIVLGAAFTLIAVAYVAGTLVFTGRFLPNTTVGERDISLMTASDVERVLVDELDDYEVAVSGQGFSLRLTAEDAGMTLDAPRVVERMLSDANPWLWPLEIVRERDEQDKLAASFSEGHLGQTVRAAVEDFNASAKPPVDATVAFDEGEEAFAVQKEQAGTALDAEAVIETVNEAVATMEPKVKLTSAHLQQPRLRSTDDYLAEAASAANRLIKADVQLTMGGTVAAEADPALLSGLVSFDENLMPSLDEEALAAWAGEVASSCTTVGSERTYTRADGKTVTVAGGAYGWTVDRDALIDLVKSSVAEGVVGEVEMPCTTTGTAFNGAGAQDWGARYCDIDLSEQYVRFYDETGALVWEAPCVTGTPNGSHDTPTGVYWLNRKQSPSKLKGTNLDGSKYESTVQYWMPFVGNVIGLHDADWQSAFGGSRYRNGAGSHGCVNLPVGSAGTLYGIIQEGDVVVCHW</sequence>
<gene>
    <name evidence="9" type="ORF">C2L80_06685</name>
</gene>
<dbReference type="GO" id="GO:0016740">
    <property type="term" value="F:transferase activity"/>
    <property type="evidence" value="ECO:0007669"/>
    <property type="project" value="UniProtKB-KW"/>
</dbReference>
<dbReference type="GO" id="GO:0018104">
    <property type="term" value="P:peptidoglycan-protein cross-linking"/>
    <property type="evidence" value="ECO:0007669"/>
    <property type="project" value="TreeGrafter"/>
</dbReference>
<dbReference type="PROSITE" id="PS52029">
    <property type="entry name" value="LD_TPASE"/>
    <property type="match status" value="1"/>
</dbReference>
<evidence type="ECO:0000259" key="8">
    <source>
        <dbReference type="PROSITE" id="PS52029"/>
    </source>
</evidence>
<evidence type="ECO:0000256" key="4">
    <source>
        <dbReference type="ARBA" id="ARBA00022984"/>
    </source>
</evidence>
<keyword evidence="7" id="KW-0812">Transmembrane</keyword>
<dbReference type="Pfam" id="PF12229">
    <property type="entry name" value="PG_binding_4"/>
    <property type="match status" value="1"/>
</dbReference>
<keyword evidence="10" id="KW-1185">Reference proteome</keyword>
<keyword evidence="2" id="KW-0808">Transferase</keyword>
<dbReference type="Gene3D" id="2.40.440.10">
    <property type="entry name" value="L,D-transpeptidase catalytic domain-like"/>
    <property type="match status" value="1"/>
</dbReference>
<dbReference type="InterPro" id="IPR050979">
    <property type="entry name" value="LD-transpeptidase"/>
</dbReference>
<proteinExistence type="predicted"/>
<dbReference type="CDD" id="cd16913">
    <property type="entry name" value="YkuD_like"/>
    <property type="match status" value="1"/>
</dbReference>
<dbReference type="AlphaFoldDB" id="A0A2K2U556"/>
<dbReference type="GO" id="GO:0071972">
    <property type="term" value="F:peptidoglycan L,D-transpeptidase activity"/>
    <property type="evidence" value="ECO:0007669"/>
    <property type="project" value="TreeGrafter"/>
</dbReference>
<dbReference type="InterPro" id="IPR005490">
    <property type="entry name" value="LD_TPept_cat_dom"/>
</dbReference>
<dbReference type="PANTHER" id="PTHR30582">
    <property type="entry name" value="L,D-TRANSPEPTIDASE"/>
    <property type="match status" value="1"/>
</dbReference>
<reference evidence="9 10" key="1">
    <citation type="journal article" date="2018" name="Int. J. Syst. Evol. Microbiol.">
        <title>Rubneribacter badeniensis gen. nov., sp. nov. and Enteroscipio rubneri gen. nov., sp. nov., new members of the Eggerthellaceae isolated from human faeces.</title>
        <authorList>
            <person name="Danylec N."/>
            <person name="Gobl A."/>
            <person name="Stoll D.A."/>
            <person name="Hetzer B."/>
            <person name="Kulling S.E."/>
            <person name="Huch M."/>
        </authorList>
    </citation>
    <scope>NUCLEOTIDE SEQUENCE [LARGE SCALE GENOMIC DNA]</scope>
    <source>
        <strain evidence="9 10">ResAG-85</strain>
    </source>
</reference>
<feature type="transmembrane region" description="Helical" evidence="7">
    <location>
        <begin position="20"/>
        <end position="43"/>
    </location>
</feature>
<dbReference type="PANTHER" id="PTHR30582:SF33">
    <property type="entry name" value="EXPORTED PROTEIN"/>
    <property type="match status" value="1"/>
</dbReference>
<comment type="caution">
    <text evidence="9">The sequence shown here is derived from an EMBL/GenBank/DDBJ whole genome shotgun (WGS) entry which is preliminary data.</text>
</comment>
<dbReference type="EMBL" id="PPEL01000032">
    <property type="protein sequence ID" value="PNV65399.1"/>
    <property type="molecule type" value="Genomic_DNA"/>
</dbReference>
<dbReference type="UniPathway" id="UPA00219"/>
<protein>
    <recommendedName>
        <fullName evidence="8">L,D-TPase catalytic domain-containing protein</fullName>
    </recommendedName>
</protein>
<evidence type="ECO:0000256" key="1">
    <source>
        <dbReference type="ARBA" id="ARBA00004752"/>
    </source>
</evidence>
<evidence type="ECO:0000256" key="7">
    <source>
        <dbReference type="SAM" id="Phobius"/>
    </source>
</evidence>
<evidence type="ECO:0000256" key="5">
    <source>
        <dbReference type="ARBA" id="ARBA00023316"/>
    </source>
</evidence>
<dbReference type="GO" id="GO:0071555">
    <property type="term" value="P:cell wall organization"/>
    <property type="evidence" value="ECO:0007669"/>
    <property type="project" value="UniProtKB-UniRule"/>
</dbReference>
<evidence type="ECO:0000313" key="9">
    <source>
        <dbReference type="EMBL" id="PNV65399.1"/>
    </source>
</evidence>
<dbReference type="InterPro" id="IPR022029">
    <property type="entry name" value="YoaR-like_PG-bd"/>
</dbReference>
<feature type="active site" description="Proton donor/acceptor" evidence="6">
    <location>
        <position position="436"/>
    </location>
</feature>
<feature type="domain" description="L,D-TPase catalytic" evidence="8">
    <location>
        <begin position="355"/>
        <end position="482"/>
    </location>
</feature>
<dbReference type="GO" id="GO:0005576">
    <property type="term" value="C:extracellular region"/>
    <property type="evidence" value="ECO:0007669"/>
    <property type="project" value="TreeGrafter"/>
</dbReference>
<dbReference type="InterPro" id="IPR038063">
    <property type="entry name" value="Transpep_catalytic_dom"/>
</dbReference>
<organism evidence="9 10">
    <name type="scientific">Rubneribacter badeniensis</name>
    <dbReference type="NCBI Taxonomy" id="2070688"/>
    <lineage>
        <taxon>Bacteria</taxon>
        <taxon>Bacillati</taxon>
        <taxon>Actinomycetota</taxon>
        <taxon>Coriobacteriia</taxon>
        <taxon>Eggerthellales</taxon>
        <taxon>Eggerthellaceae</taxon>
        <taxon>Rubneribacter</taxon>
    </lineage>
</organism>
<keyword evidence="7" id="KW-0472">Membrane</keyword>
<dbReference type="SUPFAM" id="SSF143985">
    <property type="entry name" value="L,D-transpeptidase pre-catalytic domain-like"/>
    <property type="match status" value="1"/>
</dbReference>
<dbReference type="GO" id="GO:0008360">
    <property type="term" value="P:regulation of cell shape"/>
    <property type="evidence" value="ECO:0007669"/>
    <property type="project" value="UniProtKB-UniRule"/>
</dbReference>
<keyword evidence="3 6" id="KW-0133">Cell shape</keyword>
<dbReference type="SUPFAM" id="SSF141523">
    <property type="entry name" value="L,D-transpeptidase catalytic domain-like"/>
    <property type="match status" value="1"/>
</dbReference>
<evidence type="ECO:0000256" key="3">
    <source>
        <dbReference type="ARBA" id="ARBA00022960"/>
    </source>
</evidence>
<feature type="active site" description="Nucleophile" evidence="6">
    <location>
        <position position="458"/>
    </location>
</feature>